<dbReference type="Proteomes" id="UP001165366">
    <property type="component" value="Unassembled WGS sequence"/>
</dbReference>
<accession>A0ABS9KHT8</accession>
<dbReference type="InterPro" id="IPR029058">
    <property type="entry name" value="AB_hydrolase_fold"/>
</dbReference>
<evidence type="ECO:0000313" key="2">
    <source>
        <dbReference type="EMBL" id="MCG2590419.1"/>
    </source>
</evidence>
<keyword evidence="3" id="KW-1185">Reference proteome</keyword>
<dbReference type="EMBL" id="JAKLWS010000032">
    <property type="protein sequence ID" value="MCG2590419.1"/>
    <property type="molecule type" value="Genomic_DNA"/>
</dbReference>
<proteinExistence type="predicted"/>
<dbReference type="SUPFAM" id="SSF53474">
    <property type="entry name" value="alpha/beta-Hydrolases"/>
    <property type="match status" value="1"/>
</dbReference>
<sequence>MPAINPPFYPIIYVRGYAMRQSEIEDTVATPYMGFNLGSTKIRQEWDGEIKKHIFESPLVRLMKDYGYADNYLNGTEIEDSIPAKSIIIHRYYDVASEDIGAGDTPSIIDAAKALGKLIEKTRKLVCGEDQKALDDFKVYLVAHSMGGLICRCLLQNDDVSTLNIKSLVDKVFTYGTPHNGIEVGGANVPGFLGIWDMNNFNRDKMASYLDLDKNSEDVNTLDGKFDSSRFFCLVGTNHKDYNASKYAVGPMSDGLVKIKNATVDRSPRAYTHHSHSGHFGMVNSEEGYQNLVRFLFGNTRVKGILEPTSLPLPPSVQKAYDEGKNIKASYFFESTVAPRGSFTYKLTERKIDHSSAVFRTFDELLRPENLDRSKPRFPILFSVFLDSSKITHGRTLVFTIDIVVRTTEYRIDNFLFFDERIPEENLYRDKLTVRATIADDGWNIRYILTDEQWGEKLGKDVLSDDKGIYIPLSSKKGFEAKLYLDIKPWS</sequence>
<organism evidence="2 3">
    <name type="scientific">Rhodohalobacter sulfatireducens</name>
    <dbReference type="NCBI Taxonomy" id="2911366"/>
    <lineage>
        <taxon>Bacteria</taxon>
        <taxon>Pseudomonadati</taxon>
        <taxon>Balneolota</taxon>
        <taxon>Balneolia</taxon>
        <taxon>Balneolales</taxon>
        <taxon>Balneolaceae</taxon>
        <taxon>Rhodohalobacter</taxon>
    </lineage>
</organism>
<dbReference type="Pfam" id="PF07819">
    <property type="entry name" value="PGAP1"/>
    <property type="match status" value="1"/>
</dbReference>
<evidence type="ECO:0000259" key="1">
    <source>
        <dbReference type="Pfam" id="PF07819"/>
    </source>
</evidence>
<dbReference type="RefSeq" id="WP_237855816.1">
    <property type="nucleotide sequence ID" value="NZ_JAKLWS010000032.1"/>
</dbReference>
<gene>
    <name evidence="2" type="ORF">L6773_17720</name>
</gene>
<dbReference type="Gene3D" id="3.40.50.1820">
    <property type="entry name" value="alpha/beta hydrolase"/>
    <property type="match status" value="1"/>
</dbReference>
<evidence type="ECO:0000313" key="3">
    <source>
        <dbReference type="Proteomes" id="UP001165366"/>
    </source>
</evidence>
<reference evidence="2" key="2">
    <citation type="submission" date="2024-05" db="EMBL/GenBank/DDBJ databases">
        <title>Rhodohalobacter halophilus gen. nov., sp. nov., a moderately halophilic member of the family Balneolaceae.</title>
        <authorList>
            <person name="Xia J."/>
        </authorList>
    </citation>
    <scope>NUCLEOTIDE SEQUENCE</scope>
    <source>
        <strain evidence="2">WB101</strain>
    </source>
</reference>
<dbReference type="InterPro" id="IPR012908">
    <property type="entry name" value="PGAP1-ab_dom-like"/>
</dbReference>
<protein>
    <recommendedName>
        <fullName evidence="1">GPI inositol-deacylase PGAP1-like alpha/beta domain-containing protein</fullName>
    </recommendedName>
</protein>
<comment type="caution">
    <text evidence="2">The sequence shown here is derived from an EMBL/GenBank/DDBJ whole genome shotgun (WGS) entry which is preliminary data.</text>
</comment>
<feature type="domain" description="GPI inositol-deacylase PGAP1-like alpha/beta" evidence="1">
    <location>
        <begin position="98"/>
        <end position="181"/>
    </location>
</feature>
<reference evidence="2" key="1">
    <citation type="submission" date="2022-01" db="EMBL/GenBank/DDBJ databases">
        <authorList>
            <person name="Wang Y."/>
        </authorList>
    </citation>
    <scope>NUCLEOTIDE SEQUENCE</scope>
    <source>
        <strain evidence="2">WB101</strain>
    </source>
</reference>
<name>A0ABS9KHT8_9BACT</name>